<dbReference type="CDD" id="cd23367">
    <property type="entry name" value="beta-trefoil_STI_KPI104-like"/>
    <property type="match status" value="1"/>
</dbReference>
<dbReference type="GO" id="GO:0004866">
    <property type="term" value="F:endopeptidase inhibitor activity"/>
    <property type="evidence" value="ECO:0007669"/>
    <property type="project" value="InterPro"/>
</dbReference>
<name>A0A834Z7H7_TETSI</name>
<dbReference type="PANTHER" id="PTHR33107">
    <property type="entry name" value="KUNITZ TRYPSIN INHIBITOR 2"/>
    <property type="match status" value="1"/>
</dbReference>
<protein>
    <submittedName>
        <fullName evidence="4">Uncharacterized protein</fullName>
    </submittedName>
</protein>
<comment type="similarity">
    <text evidence="1">Belongs to the protease inhibitor I3 (leguminous Kunitz-type inhibitor) family.</text>
</comment>
<evidence type="ECO:0000256" key="1">
    <source>
        <dbReference type="ARBA" id="ARBA00005440"/>
    </source>
</evidence>
<keyword evidence="2" id="KW-1015">Disulfide bond</keyword>
<dbReference type="SUPFAM" id="SSF50386">
    <property type="entry name" value="STI-like"/>
    <property type="match status" value="1"/>
</dbReference>
<dbReference type="OrthoDB" id="1918435at2759"/>
<dbReference type="SMART" id="SM00452">
    <property type="entry name" value="STI"/>
    <property type="match status" value="1"/>
</dbReference>
<proteinExistence type="inferred from homology"/>
<sequence length="201" mass="21710">MLRLIATLSFLWLVMAIAVAQPSNEANPPVLDTAGQALESGVEYYILPDTNQTGGSDNVNGGGLTLVNRNGSCPLYVGQENLVGSAGLPVIFTPFFAGETIIRRSRDFSVYFSASTICVQSTAWKLEGSDPETERRLIVTGADQSYFRVEGDGNGYELRWCPNDVCPLCRINCGYVGVLIENGKRLLALDGPALPVVFRKA</sequence>
<comment type="caution">
    <text evidence="4">The sequence shown here is derived from an EMBL/GenBank/DDBJ whole genome shotgun (WGS) entry which is preliminary data.</text>
</comment>
<dbReference type="Gene3D" id="2.80.10.50">
    <property type="match status" value="1"/>
</dbReference>
<dbReference type="AlphaFoldDB" id="A0A834Z7H7"/>
<evidence type="ECO:0000313" key="5">
    <source>
        <dbReference type="Proteomes" id="UP000655225"/>
    </source>
</evidence>
<evidence type="ECO:0000256" key="2">
    <source>
        <dbReference type="ARBA" id="ARBA00023157"/>
    </source>
</evidence>
<keyword evidence="5" id="KW-1185">Reference proteome</keyword>
<accession>A0A834Z7H7</accession>
<organism evidence="4 5">
    <name type="scientific">Tetracentron sinense</name>
    <name type="common">Spur-leaf</name>
    <dbReference type="NCBI Taxonomy" id="13715"/>
    <lineage>
        <taxon>Eukaryota</taxon>
        <taxon>Viridiplantae</taxon>
        <taxon>Streptophyta</taxon>
        <taxon>Embryophyta</taxon>
        <taxon>Tracheophyta</taxon>
        <taxon>Spermatophyta</taxon>
        <taxon>Magnoliopsida</taxon>
        <taxon>Trochodendrales</taxon>
        <taxon>Trochodendraceae</taxon>
        <taxon>Tetracentron</taxon>
    </lineage>
</organism>
<dbReference type="InterPro" id="IPR002160">
    <property type="entry name" value="Prot_inh_Kunz-lg"/>
</dbReference>
<dbReference type="OMA" id="CRINCGY"/>
<dbReference type="PANTHER" id="PTHR33107:SF81">
    <property type="entry name" value="TRYPSIN INHIBITOR A"/>
    <property type="match status" value="1"/>
</dbReference>
<dbReference type="Proteomes" id="UP000655225">
    <property type="component" value="Unassembled WGS sequence"/>
</dbReference>
<evidence type="ECO:0000313" key="4">
    <source>
        <dbReference type="EMBL" id="KAF8398661.1"/>
    </source>
</evidence>
<dbReference type="EMBL" id="JABCRI010000010">
    <property type="protein sequence ID" value="KAF8398661.1"/>
    <property type="molecule type" value="Genomic_DNA"/>
</dbReference>
<dbReference type="InterPro" id="IPR011065">
    <property type="entry name" value="Kunitz_inhibitor_STI-like_sf"/>
</dbReference>
<feature type="signal peptide" evidence="3">
    <location>
        <begin position="1"/>
        <end position="20"/>
    </location>
</feature>
<evidence type="ECO:0000256" key="3">
    <source>
        <dbReference type="SAM" id="SignalP"/>
    </source>
</evidence>
<keyword evidence="3" id="KW-0732">Signal</keyword>
<reference evidence="4 5" key="1">
    <citation type="submission" date="2020-04" db="EMBL/GenBank/DDBJ databases">
        <title>Plant Genome Project.</title>
        <authorList>
            <person name="Zhang R.-G."/>
        </authorList>
    </citation>
    <scope>NUCLEOTIDE SEQUENCE [LARGE SCALE GENOMIC DNA]</scope>
    <source>
        <strain evidence="4">YNK0</strain>
        <tissue evidence="4">Leaf</tissue>
    </source>
</reference>
<gene>
    <name evidence="4" type="ORF">HHK36_014516</name>
</gene>
<feature type="chain" id="PRO_5032724350" evidence="3">
    <location>
        <begin position="21"/>
        <end position="201"/>
    </location>
</feature>
<dbReference type="Pfam" id="PF00197">
    <property type="entry name" value="Kunitz_legume"/>
    <property type="match status" value="1"/>
</dbReference>